<dbReference type="Gene3D" id="3.40.50.300">
    <property type="entry name" value="P-loop containing nucleotide triphosphate hydrolases"/>
    <property type="match status" value="1"/>
</dbReference>
<feature type="region of interest" description="Disordered" evidence="7">
    <location>
        <begin position="223"/>
        <end position="246"/>
    </location>
</feature>
<dbReference type="OrthoDB" id="5817230at2759"/>
<dbReference type="GO" id="GO:0007188">
    <property type="term" value="P:adenylate cyclase-modulating G protein-coupled receptor signaling pathway"/>
    <property type="evidence" value="ECO:0007669"/>
    <property type="project" value="TreeGrafter"/>
</dbReference>
<sequence length="421" mass="46740">MGCICSKGGGKPKVRLVLLGVPKCGKTTFVKQLVYECQGGFDQATCDGFVKDIQYNVLRCIGLVLEKLKEKGVEVDEFHKSQAEVVSSLYDRFASVDRWSVEVLMLEDYLAENREAIDAIVAVSKMKPLREYMESHLATEPAGLFIRDAEKIFTGQFEPKKDHILRVRLPDVGDHDYTFDLDTFELDVTVVDGERETRKVWQEKVEACDAVCYVSSLADYFPQEEEEEDSGKDQEERGNSKDKGRKTRFYSVSPVGAKEESLALFSQLMACLDKEKGKGKEKMLFVLLNKTDIVHNKCAKDVAKGALAKGSEAGVASNGDHLLSYEISQVEASLTLVREEFAALAGLLTRGHEGEGKDQSKAGEGGKGAKADTTRTTSLSSSEEYLNCQSLCSLDPSTFRHVFQAMKKDIEERKDLPHPVS</sequence>
<dbReference type="GO" id="GO:0046872">
    <property type="term" value="F:metal ion binding"/>
    <property type="evidence" value="ECO:0007669"/>
    <property type="project" value="UniProtKB-KW"/>
</dbReference>
<dbReference type="InterPro" id="IPR001019">
    <property type="entry name" value="Gprotein_alpha_su"/>
</dbReference>
<evidence type="ECO:0000256" key="3">
    <source>
        <dbReference type="ARBA" id="ARBA00023134"/>
    </source>
</evidence>
<accession>A0A5B8MWA1</accession>
<dbReference type="EMBL" id="CP031048">
    <property type="protein sequence ID" value="QDZ25098.1"/>
    <property type="molecule type" value="Genomic_DNA"/>
</dbReference>
<dbReference type="GO" id="GO:0031683">
    <property type="term" value="F:G-protein beta/gamma-subunit complex binding"/>
    <property type="evidence" value="ECO:0007669"/>
    <property type="project" value="InterPro"/>
</dbReference>
<evidence type="ECO:0000256" key="4">
    <source>
        <dbReference type="ARBA" id="ARBA00023224"/>
    </source>
</evidence>
<keyword evidence="4" id="KW-0807">Transducer</keyword>
<dbReference type="Gene3D" id="1.10.400.10">
    <property type="entry name" value="GI Alpha 1, domain 2-like"/>
    <property type="match status" value="1"/>
</dbReference>
<keyword evidence="6" id="KW-0460">Magnesium</keyword>
<name>A0A5B8MWA1_9CHLO</name>
<evidence type="ECO:0000256" key="6">
    <source>
        <dbReference type="PIRSR" id="PIRSR601019-2"/>
    </source>
</evidence>
<dbReference type="GO" id="GO:0005834">
    <property type="term" value="C:heterotrimeric G-protein complex"/>
    <property type="evidence" value="ECO:0007669"/>
    <property type="project" value="TreeGrafter"/>
</dbReference>
<dbReference type="PANTHER" id="PTHR10218">
    <property type="entry name" value="GTP-BINDING PROTEIN ALPHA SUBUNIT"/>
    <property type="match status" value="1"/>
</dbReference>
<evidence type="ECO:0000256" key="1">
    <source>
        <dbReference type="ARBA" id="ARBA00022723"/>
    </source>
</evidence>
<feature type="binding site" evidence="5">
    <location>
        <begin position="289"/>
        <end position="292"/>
    </location>
    <ligand>
        <name>GTP</name>
        <dbReference type="ChEBI" id="CHEBI:37565"/>
    </ligand>
</feature>
<reference evidence="8 9" key="1">
    <citation type="submission" date="2018-07" db="EMBL/GenBank/DDBJ databases">
        <title>The complete nuclear genome of the prasinophyte Chloropicon primus (CCMP1205).</title>
        <authorList>
            <person name="Pombert J.-F."/>
            <person name="Otis C."/>
            <person name="Turmel M."/>
            <person name="Lemieux C."/>
        </authorList>
    </citation>
    <scope>NUCLEOTIDE SEQUENCE [LARGE SCALE GENOMIC DNA]</scope>
    <source>
        <strain evidence="8 9">CCMP1205</strain>
    </source>
</reference>
<dbReference type="GO" id="GO:0005525">
    <property type="term" value="F:GTP binding"/>
    <property type="evidence" value="ECO:0007669"/>
    <property type="project" value="UniProtKB-KW"/>
</dbReference>
<dbReference type="STRING" id="1764295.A0A5B8MWA1"/>
<keyword evidence="1 6" id="KW-0479">Metal-binding</keyword>
<keyword evidence="9" id="KW-1185">Reference proteome</keyword>
<evidence type="ECO:0000313" key="9">
    <source>
        <dbReference type="Proteomes" id="UP000316726"/>
    </source>
</evidence>
<protein>
    <submittedName>
        <fullName evidence="8">Guanine nucleotide-binding protein</fullName>
    </submittedName>
</protein>
<dbReference type="PANTHER" id="PTHR10218:SF302">
    <property type="entry name" value="GUANINE NUCLEOTIDE-BINDING PROTEIN ALPHA-5 SUBUNIT"/>
    <property type="match status" value="1"/>
</dbReference>
<evidence type="ECO:0000313" key="8">
    <source>
        <dbReference type="EMBL" id="QDZ25098.1"/>
    </source>
</evidence>
<gene>
    <name evidence="8" type="ORF">A3770_15p76160</name>
</gene>
<proteinExistence type="predicted"/>
<keyword evidence="3 5" id="KW-0342">GTP-binding</keyword>
<dbReference type="GO" id="GO:0003924">
    <property type="term" value="F:GTPase activity"/>
    <property type="evidence" value="ECO:0007669"/>
    <property type="project" value="InterPro"/>
</dbReference>
<evidence type="ECO:0000256" key="7">
    <source>
        <dbReference type="SAM" id="MobiDB-lite"/>
    </source>
</evidence>
<dbReference type="GO" id="GO:0001664">
    <property type="term" value="F:G protein-coupled receptor binding"/>
    <property type="evidence" value="ECO:0007669"/>
    <property type="project" value="TreeGrafter"/>
</dbReference>
<organism evidence="8 9">
    <name type="scientific">Chloropicon primus</name>
    <dbReference type="NCBI Taxonomy" id="1764295"/>
    <lineage>
        <taxon>Eukaryota</taxon>
        <taxon>Viridiplantae</taxon>
        <taxon>Chlorophyta</taxon>
        <taxon>Chloropicophyceae</taxon>
        <taxon>Chloropicales</taxon>
        <taxon>Chloropicaceae</taxon>
        <taxon>Chloropicon</taxon>
    </lineage>
</organism>
<evidence type="ECO:0000256" key="2">
    <source>
        <dbReference type="ARBA" id="ARBA00022741"/>
    </source>
</evidence>
<dbReference type="InterPro" id="IPR011025">
    <property type="entry name" value="GproteinA_insert"/>
</dbReference>
<keyword evidence="2 5" id="KW-0547">Nucleotide-binding</keyword>
<dbReference type="InterPro" id="IPR027417">
    <property type="entry name" value="P-loop_NTPase"/>
</dbReference>
<dbReference type="PRINTS" id="PR00318">
    <property type="entry name" value="GPROTEINA"/>
</dbReference>
<evidence type="ECO:0000256" key="5">
    <source>
        <dbReference type="PIRSR" id="PIRSR601019-1"/>
    </source>
</evidence>
<dbReference type="SMART" id="SM00275">
    <property type="entry name" value="G_alpha"/>
    <property type="match status" value="1"/>
</dbReference>
<feature type="binding site" evidence="6">
    <location>
        <position position="27"/>
    </location>
    <ligand>
        <name>Mg(2+)</name>
        <dbReference type="ChEBI" id="CHEBI:18420"/>
    </ligand>
</feature>
<feature type="compositionally biased region" description="Basic and acidic residues" evidence="7">
    <location>
        <begin position="352"/>
        <end position="361"/>
    </location>
</feature>
<dbReference type="Pfam" id="PF00503">
    <property type="entry name" value="G-alpha"/>
    <property type="match status" value="1"/>
</dbReference>
<dbReference type="AlphaFoldDB" id="A0A5B8MWA1"/>
<feature type="compositionally biased region" description="Basic and acidic residues" evidence="7">
    <location>
        <begin position="231"/>
        <end position="242"/>
    </location>
</feature>
<dbReference type="SUPFAM" id="SSF52540">
    <property type="entry name" value="P-loop containing nucleoside triphosphate hydrolases"/>
    <property type="match status" value="1"/>
</dbReference>
<dbReference type="Proteomes" id="UP000316726">
    <property type="component" value="Chromosome 15"/>
</dbReference>
<dbReference type="GO" id="GO:0005737">
    <property type="term" value="C:cytoplasm"/>
    <property type="evidence" value="ECO:0007669"/>
    <property type="project" value="TreeGrafter"/>
</dbReference>
<dbReference type="PROSITE" id="PS51882">
    <property type="entry name" value="G_ALPHA"/>
    <property type="match status" value="1"/>
</dbReference>
<feature type="region of interest" description="Disordered" evidence="7">
    <location>
        <begin position="352"/>
        <end position="379"/>
    </location>
</feature>